<dbReference type="PANTHER" id="PTHR30336">
    <property type="entry name" value="INNER MEMBRANE PROTEIN, PROBABLE PERMEASE"/>
    <property type="match status" value="1"/>
</dbReference>
<name>A0A6M6BLN4_9BACT</name>
<evidence type="ECO:0000313" key="2">
    <source>
        <dbReference type="EMBL" id="QJX48840.1"/>
    </source>
</evidence>
<dbReference type="GO" id="GO:0005886">
    <property type="term" value="C:plasma membrane"/>
    <property type="evidence" value="ECO:0007669"/>
    <property type="project" value="TreeGrafter"/>
</dbReference>
<dbReference type="InterPro" id="IPR014729">
    <property type="entry name" value="Rossmann-like_a/b/a_fold"/>
</dbReference>
<feature type="domain" description="DUF218" evidence="1">
    <location>
        <begin position="39"/>
        <end position="180"/>
    </location>
</feature>
<dbReference type="RefSeq" id="WP_171592923.1">
    <property type="nucleotide sequence ID" value="NZ_CP053538.1"/>
</dbReference>
<dbReference type="InterPro" id="IPR051599">
    <property type="entry name" value="Cell_Envelope_Assoc"/>
</dbReference>
<dbReference type="EMBL" id="CP053538">
    <property type="protein sequence ID" value="QJX48840.1"/>
    <property type="molecule type" value="Genomic_DNA"/>
</dbReference>
<dbReference type="AlphaFoldDB" id="A0A6M6BLN4"/>
<dbReference type="KEGG" id="hts:HMJ29_18760"/>
<keyword evidence="3" id="KW-1185">Reference proteome</keyword>
<organism evidence="2 3">
    <name type="scientific">Hymenobacter taeanensis</name>
    <dbReference type="NCBI Taxonomy" id="2735321"/>
    <lineage>
        <taxon>Bacteria</taxon>
        <taxon>Pseudomonadati</taxon>
        <taxon>Bacteroidota</taxon>
        <taxon>Cytophagia</taxon>
        <taxon>Cytophagales</taxon>
        <taxon>Hymenobacteraceae</taxon>
        <taxon>Hymenobacter</taxon>
    </lineage>
</organism>
<accession>A0A6M6BLN4</accession>
<sequence>MHPVKCLLRSIFWLSSSWVLLHLLITTADGLLDTTEPADCLVVLGNTVNADGSLSARLQARLDKALELYKAGVSPLIFVSGGLGKEGHYEGTAMQRYLVAKGVPSMAIVVDNAGNNTLATARNFARIAHARNLSSALVVTQFFHVTRTKLLLRQQGIATVEGAHAEYVEWRDVYALLREFFAYYAYRLA</sequence>
<evidence type="ECO:0000313" key="3">
    <source>
        <dbReference type="Proteomes" id="UP000501623"/>
    </source>
</evidence>
<protein>
    <submittedName>
        <fullName evidence="2">YdcF family protein</fullName>
    </submittedName>
</protein>
<dbReference type="Pfam" id="PF02698">
    <property type="entry name" value="DUF218"/>
    <property type="match status" value="1"/>
</dbReference>
<reference evidence="2 3" key="1">
    <citation type="submission" date="2020-05" db="EMBL/GenBank/DDBJ databases">
        <title>Complete genome sequence of Hymenobacter sp. TS19 in Coasted Sand Dune.</title>
        <authorList>
            <person name="Lee J.-H."/>
            <person name="Jung J.-H."/>
            <person name="Jeong S."/>
            <person name="Zhao L."/>
            <person name="Kim M.-K."/>
            <person name="Seo H.-S."/>
            <person name="Lim S."/>
        </authorList>
    </citation>
    <scope>NUCLEOTIDE SEQUENCE [LARGE SCALE GENOMIC DNA]</scope>
    <source>
        <strain evidence="2 3">TS19</strain>
    </source>
</reference>
<dbReference type="PANTHER" id="PTHR30336:SF20">
    <property type="entry name" value="DUF218 DOMAIN-CONTAINING PROTEIN"/>
    <property type="match status" value="1"/>
</dbReference>
<dbReference type="Gene3D" id="3.40.50.620">
    <property type="entry name" value="HUPs"/>
    <property type="match status" value="1"/>
</dbReference>
<dbReference type="CDD" id="cd06259">
    <property type="entry name" value="YdcF-like"/>
    <property type="match status" value="1"/>
</dbReference>
<dbReference type="Proteomes" id="UP000501623">
    <property type="component" value="Chromosome"/>
</dbReference>
<dbReference type="InterPro" id="IPR003848">
    <property type="entry name" value="DUF218"/>
</dbReference>
<evidence type="ECO:0000259" key="1">
    <source>
        <dbReference type="Pfam" id="PF02698"/>
    </source>
</evidence>
<gene>
    <name evidence="2" type="ORF">HMJ29_18760</name>
</gene>
<proteinExistence type="predicted"/>